<dbReference type="SMART" id="SM00470">
    <property type="entry name" value="ParB"/>
    <property type="match status" value="1"/>
</dbReference>
<proteinExistence type="predicted"/>
<dbReference type="InterPro" id="IPR050336">
    <property type="entry name" value="Chromosome_partition/occlusion"/>
</dbReference>
<sequence>MARSKATITLSPSRDIPFDRLVLSQSKVRQIKCGLSIAELAEDIARRGLLQSLNVRPVPGTDGAETGMFEIPAGGRRYRALEMLVKQKRLSRTAPVPCIVQQASAEILAEEDSLAENAMREPLHPLDQFRAMLSLVDKGQQVEAIAAHFMTTLAVVRQRLKLAAVSPKLHEIYAEDGMTLDQLMAFTVSDDHQRQEQVWELLGHSYNRSAGYIRHKLTENTVRVADKRVRFVTEAAYVAAGGSVVRDLFEPDDGGWLTDVALLDRLVDEKLARDAERILAEGWKWVESAIDLPWNATSGMRRVFGSEIPITPEEAARLAALEAQADELSARWSDAPEIPPEVDASIDAVEAEIGALVDRPAIFDPEDMTCAGAFVSIDTDGSLRVERGLVRPDDDAADPNVVEMDTPAVPGSAGEAAHGSDAGHHETQGSALSRDDDTSGDTEEGDALKPLPDRLVSDLTAWRTLALQDAFAKDPATAFAAVLHAMVLSAFYSFSHESCLQLTLHPVHFSSPPEGLRDSAPAHAIAQRHAAWTGRLPQADTELWDALLALDADDQACLFAHCASLGLNAQAEIVPKYDNGRISRRSIERRIAHSHVIARAVELDIIASGWRPTVEGYFRSVTKPRILADVTEARGEQFAGMIDHLKKADMAREAERLLEETNWLPEPLRTPGEEGTPSQDAANDDGAGALPPGLTKDIDGEAEDTGEDHGGAHAIAAE</sequence>
<dbReference type="PANTHER" id="PTHR33375:SF7">
    <property type="entry name" value="CHROMOSOME 2-PARTITIONING PROTEIN PARB-RELATED"/>
    <property type="match status" value="1"/>
</dbReference>
<feature type="domain" description="ParB-like N-terminal" evidence="2">
    <location>
        <begin position="14"/>
        <end position="118"/>
    </location>
</feature>
<dbReference type="InterPro" id="IPR003115">
    <property type="entry name" value="ParB_N"/>
</dbReference>
<reference evidence="3 4" key="1">
    <citation type="submission" date="2017-03" db="EMBL/GenBank/DDBJ databases">
        <title>Complete genome sequence of Blastomonas fulva degrading microcsystin LR.</title>
        <authorList>
            <person name="Lee H.-g."/>
            <person name="Jin L."/>
            <person name="oh H.-M."/>
        </authorList>
    </citation>
    <scope>NUCLEOTIDE SEQUENCE [LARGE SCALE GENOMIC DNA]</scope>
    <source>
        <strain evidence="3 4">T2</strain>
    </source>
</reference>
<dbReference type="RefSeq" id="WP_117353294.1">
    <property type="nucleotide sequence ID" value="NZ_CP020083.1"/>
</dbReference>
<dbReference type="GeneID" id="303484234"/>
<evidence type="ECO:0000256" key="1">
    <source>
        <dbReference type="SAM" id="MobiDB-lite"/>
    </source>
</evidence>
<feature type="compositionally biased region" description="Basic and acidic residues" evidence="1">
    <location>
        <begin position="421"/>
        <end position="437"/>
    </location>
</feature>
<dbReference type="PANTHER" id="PTHR33375">
    <property type="entry name" value="CHROMOSOME-PARTITIONING PROTEIN PARB-RELATED"/>
    <property type="match status" value="1"/>
</dbReference>
<dbReference type="Gene3D" id="3.90.1530.30">
    <property type="match status" value="1"/>
</dbReference>
<dbReference type="InterPro" id="IPR036086">
    <property type="entry name" value="ParB/Sulfiredoxin_sf"/>
</dbReference>
<feature type="region of interest" description="Disordered" evidence="1">
    <location>
        <begin position="660"/>
        <end position="718"/>
    </location>
</feature>
<dbReference type="Pfam" id="PF02195">
    <property type="entry name" value="ParB_N"/>
    <property type="match status" value="1"/>
</dbReference>
<accession>A0ABM6MB14</accession>
<evidence type="ECO:0000313" key="4">
    <source>
        <dbReference type="Proteomes" id="UP000258016"/>
    </source>
</evidence>
<gene>
    <name evidence="3" type="ORF">B5J99_01450</name>
</gene>
<dbReference type="Proteomes" id="UP000258016">
    <property type="component" value="Chromosome"/>
</dbReference>
<evidence type="ECO:0000313" key="3">
    <source>
        <dbReference type="EMBL" id="ASR53257.1"/>
    </source>
</evidence>
<dbReference type="CDD" id="cd16406">
    <property type="entry name" value="ParB_N_like"/>
    <property type="match status" value="1"/>
</dbReference>
<protein>
    <submittedName>
        <fullName evidence="3">Chromosome partitioning protein ParB</fullName>
    </submittedName>
</protein>
<dbReference type="SUPFAM" id="SSF110849">
    <property type="entry name" value="ParB/Sulfiredoxin"/>
    <property type="match status" value="1"/>
</dbReference>
<feature type="region of interest" description="Disordered" evidence="1">
    <location>
        <begin position="390"/>
        <end position="451"/>
    </location>
</feature>
<dbReference type="Gene3D" id="1.10.10.2830">
    <property type="match status" value="1"/>
</dbReference>
<dbReference type="EMBL" id="CP020083">
    <property type="protein sequence ID" value="ASR53257.1"/>
    <property type="molecule type" value="Genomic_DNA"/>
</dbReference>
<evidence type="ECO:0000259" key="2">
    <source>
        <dbReference type="SMART" id="SM00470"/>
    </source>
</evidence>
<dbReference type="SUPFAM" id="SSF109709">
    <property type="entry name" value="KorB DNA-binding domain-like"/>
    <property type="match status" value="1"/>
</dbReference>
<organism evidence="3 4">
    <name type="scientific">Blastomonas fulva</name>
    <dbReference type="NCBI Taxonomy" id="1550728"/>
    <lineage>
        <taxon>Bacteria</taxon>
        <taxon>Pseudomonadati</taxon>
        <taxon>Pseudomonadota</taxon>
        <taxon>Alphaproteobacteria</taxon>
        <taxon>Sphingomonadales</taxon>
        <taxon>Sphingomonadaceae</taxon>
        <taxon>Blastomonas</taxon>
    </lineage>
</organism>
<keyword evidence="4" id="KW-1185">Reference proteome</keyword>
<name>A0ABM6MB14_9SPHN</name>